<proteinExistence type="predicted"/>
<feature type="domain" description="Helicase ATP-binding" evidence="4">
    <location>
        <begin position="417"/>
        <end position="642"/>
    </location>
</feature>
<evidence type="ECO:0000256" key="1">
    <source>
        <dbReference type="ARBA" id="ARBA00022741"/>
    </source>
</evidence>
<keyword evidence="1" id="KW-0547">Nucleotide-binding</keyword>
<dbReference type="Gene3D" id="3.40.50.10810">
    <property type="entry name" value="Tandem AAA-ATPase domain"/>
    <property type="match status" value="1"/>
</dbReference>
<organism evidence="5 6">
    <name type="scientific">Monilinia vaccinii-corymbosi</name>
    <dbReference type="NCBI Taxonomy" id="61207"/>
    <lineage>
        <taxon>Eukaryota</taxon>
        <taxon>Fungi</taxon>
        <taxon>Dikarya</taxon>
        <taxon>Ascomycota</taxon>
        <taxon>Pezizomycotina</taxon>
        <taxon>Leotiomycetes</taxon>
        <taxon>Helotiales</taxon>
        <taxon>Sclerotiniaceae</taxon>
        <taxon>Monilinia</taxon>
    </lineage>
</organism>
<sequence>MATPIPFSDNYDAHDDSYGYNWASFEGLTLNPPTITKRRKRYQIANKIEEAKKRNSAGVHIVGLSVENMAHIAGYLNFRDSGVTVRWFEDTSQLPTILETWRAQREVAFGCPIRDGMKPSEKEFRIDKLFRFIVALTPKQITSILGSDFPVTHKMLDVKDTQDDPGSFLTFMRCTGEIHSSENWYRAIIVLRIYWATHRFELKVRTKAYTPKPAIKPIWVTSKVGNVNGEGCEAVDYSTYKDDEYDCMLNIANQESVFGDDNDPTTIEETNVREIEELHKALNQTGDVSKEATARATKDGKKERLAVKPQDLNVYCTRLAGFLKRRINETKAIKGPMKESADEHPFLKKTMKFADTLDSIKGLSKEDVEEFENGKKKFCEVLEQMSTASAAPKSFVESCKDHGIDYYDPKNIKIEGTKLTPCPHQAIDMAWLADMEDTFLGGGILAAECGSGKTVIILLFILMTHRKLTASGSNNHFATLVVVPSAVVDETELHALDPKNPETSKTFFLTSYTTFARRAMRVNESKMVTKDDSIEKDSSSDKDEVDCMAVQDERILQKFELTFDHKGILGRVALDEAHLIKNPCTISGDAIYKMKIPRTNPISATPMINRINDLRGLLIQLMKWKELPLNLPTTLQGLVSIYHEGFDPINDLPKELGGIRAKSIVPPKTNDPNVVRLYQALEAKFPIHIMCPKAYFSVGAKSDWSPSVAREVLRPILQVIQRRRLMSNTFETIDGQFETPGKDIPHYTVKTIKLRMSPKQSALLKKTTLG</sequence>
<dbReference type="InterPro" id="IPR014001">
    <property type="entry name" value="Helicase_ATP-bd"/>
</dbReference>
<dbReference type="EMBL" id="CP063407">
    <property type="protein sequence ID" value="QSZ32509.1"/>
    <property type="molecule type" value="Genomic_DNA"/>
</dbReference>
<dbReference type="OrthoDB" id="3563473at2759"/>
<dbReference type="AlphaFoldDB" id="A0A8A3PBP2"/>
<dbReference type="GO" id="GO:0006281">
    <property type="term" value="P:DNA repair"/>
    <property type="evidence" value="ECO:0007669"/>
    <property type="project" value="TreeGrafter"/>
</dbReference>
<dbReference type="GO" id="GO:0005634">
    <property type="term" value="C:nucleus"/>
    <property type="evidence" value="ECO:0007669"/>
    <property type="project" value="TreeGrafter"/>
</dbReference>
<keyword evidence="6" id="KW-1185">Reference proteome</keyword>
<dbReference type="SUPFAM" id="SSF52540">
    <property type="entry name" value="P-loop containing nucleoside triphosphate hydrolases"/>
    <property type="match status" value="1"/>
</dbReference>
<dbReference type="Proteomes" id="UP000672032">
    <property type="component" value="Chromosome 3"/>
</dbReference>
<evidence type="ECO:0000256" key="3">
    <source>
        <dbReference type="ARBA" id="ARBA00022840"/>
    </source>
</evidence>
<accession>A0A8A3PBP2</accession>
<dbReference type="GO" id="GO:0016787">
    <property type="term" value="F:hydrolase activity"/>
    <property type="evidence" value="ECO:0007669"/>
    <property type="project" value="UniProtKB-KW"/>
</dbReference>
<dbReference type="InterPro" id="IPR000330">
    <property type="entry name" value="SNF2_N"/>
</dbReference>
<dbReference type="Pfam" id="PF00176">
    <property type="entry name" value="SNF2-rel_dom"/>
    <property type="match status" value="1"/>
</dbReference>
<dbReference type="SMART" id="SM00487">
    <property type="entry name" value="DEXDc"/>
    <property type="match status" value="1"/>
</dbReference>
<gene>
    <name evidence="5" type="ORF">DSL72_002087</name>
</gene>
<evidence type="ECO:0000259" key="4">
    <source>
        <dbReference type="SMART" id="SM00487"/>
    </source>
</evidence>
<evidence type="ECO:0000313" key="6">
    <source>
        <dbReference type="Proteomes" id="UP000672032"/>
    </source>
</evidence>
<keyword evidence="2" id="KW-0378">Hydrolase</keyword>
<dbReference type="PANTHER" id="PTHR45626">
    <property type="entry name" value="TRANSCRIPTION TERMINATION FACTOR 2-RELATED"/>
    <property type="match status" value="1"/>
</dbReference>
<protein>
    <recommendedName>
        <fullName evidence="4">Helicase ATP-binding domain-containing protein</fullName>
    </recommendedName>
</protein>
<dbReference type="InterPro" id="IPR050628">
    <property type="entry name" value="SNF2_RAD54_helicase_TF"/>
</dbReference>
<dbReference type="InterPro" id="IPR027417">
    <property type="entry name" value="P-loop_NTPase"/>
</dbReference>
<keyword evidence="3" id="KW-0067">ATP-binding</keyword>
<name>A0A8A3PBP2_9HELO</name>
<evidence type="ECO:0000313" key="5">
    <source>
        <dbReference type="EMBL" id="QSZ32509.1"/>
    </source>
</evidence>
<dbReference type="GO" id="GO:0005524">
    <property type="term" value="F:ATP binding"/>
    <property type="evidence" value="ECO:0007669"/>
    <property type="project" value="UniProtKB-KW"/>
</dbReference>
<dbReference type="InterPro" id="IPR038718">
    <property type="entry name" value="SNF2-like_sf"/>
</dbReference>
<evidence type="ECO:0000256" key="2">
    <source>
        <dbReference type="ARBA" id="ARBA00022801"/>
    </source>
</evidence>
<dbReference type="GO" id="GO:0008094">
    <property type="term" value="F:ATP-dependent activity, acting on DNA"/>
    <property type="evidence" value="ECO:0007669"/>
    <property type="project" value="TreeGrafter"/>
</dbReference>
<reference evidence="5" key="1">
    <citation type="submission" date="2020-10" db="EMBL/GenBank/DDBJ databases">
        <title>Genome Sequence of Monilinia vaccinii-corymbosi Sheds Light on Mummy Berry Disease Infection of Blueberry and Mating Type.</title>
        <authorList>
            <person name="Yow A.G."/>
            <person name="Zhang Y."/>
            <person name="Bansal K."/>
            <person name="Eacker S.M."/>
            <person name="Sullivan S."/>
            <person name="Liachko I."/>
            <person name="Cubeta M.A."/>
            <person name="Rollins J.A."/>
            <person name="Ashrafi H."/>
        </authorList>
    </citation>
    <scope>NUCLEOTIDE SEQUENCE</scope>
    <source>
        <strain evidence="5">RL-1</strain>
    </source>
</reference>